<dbReference type="Proteomes" id="UP001273136">
    <property type="component" value="Unassembled WGS sequence"/>
</dbReference>
<dbReference type="AlphaFoldDB" id="A0AAE4MEN8"/>
<dbReference type="RefSeq" id="WP_338094544.1">
    <property type="nucleotide sequence ID" value="NZ_JAWDKA010000007.1"/>
</dbReference>
<keyword evidence="2" id="KW-1185">Reference proteome</keyword>
<gene>
    <name evidence="1" type="ORF">McpAg1_13650</name>
</gene>
<evidence type="ECO:0000313" key="2">
    <source>
        <dbReference type="Proteomes" id="UP001273136"/>
    </source>
</evidence>
<reference evidence="1" key="1">
    <citation type="submission" date="2023-06" db="EMBL/GenBank/DDBJ databases">
        <title>Genome sequence of Methancorpusculaceae sp. Ag1.</title>
        <authorList>
            <person name="Protasov E."/>
            <person name="Platt K."/>
            <person name="Poehlein A."/>
            <person name="Daniel R."/>
            <person name="Brune A."/>
        </authorList>
    </citation>
    <scope>NUCLEOTIDE SEQUENCE</scope>
    <source>
        <strain evidence="1">Ag1</strain>
    </source>
</reference>
<accession>A0AAE4MEN8</accession>
<dbReference type="EMBL" id="JAWDKA010000007">
    <property type="protein sequence ID" value="MDV0442138.1"/>
    <property type="molecule type" value="Genomic_DNA"/>
</dbReference>
<organism evidence="1 2">
    <name type="scientific">Methanorbis furvi</name>
    <dbReference type="NCBI Taxonomy" id="3028299"/>
    <lineage>
        <taxon>Archaea</taxon>
        <taxon>Methanobacteriati</taxon>
        <taxon>Methanobacteriota</taxon>
        <taxon>Stenosarchaea group</taxon>
        <taxon>Methanomicrobia</taxon>
        <taxon>Methanomicrobiales</taxon>
        <taxon>Methanocorpusculaceae</taxon>
        <taxon>Methanorbis</taxon>
    </lineage>
</organism>
<sequence length="59" mass="6822">MSQRAIDAVFTGLYQLTDIRAVLRRTAPLHQLNDSEKESTKKAIEQVRKQLIILEEELL</sequence>
<evidence type="ECO:0000313" key="1">
    <source>
        <dbReference type="EMBL" id="MDV0442138.1"/>
    </source>
</evidence>
<protein>
    <submittedName>
        <fullName evidence="1">Uncharacterized protein</fullName>
    </submittedName>
</protein>
<name>A0AAE4MEN8_9EURY</name>
<proteinExistence type="predicted"/>
<comment type="caution">
    <text evidence="1">The sequence shown here is derived from an EMBL/GenBank/DDBJ whole genome shotgun (WGS) entry which is preliminary data.</text>
</comment>